<protein>
    <submittedName>
        <fullName evidence="2">BRICHOS domain-containing protein</fullName>
    </submittedName>
</protein>
<evidence type="ECO:0000313" key="1">
    <source>
        <dbReference type="Proteomes" id="UP000095286"/>
    </source>
</evidence>
<organism evidence="1 2">
    <name type="scientific">Rhabditophanes sp. KR3021</name>
    <dbReference type="NCBI Taxonomy" id="114890"/>
    <lineage>
        <taxon>Eukaryota</taxon>
        <taxon>Metazoa</taxon>
        <taxon>Ecdysozoa</taxon>
        <taxon>Nematoda</taxon>
        <taxon>Chromadorea</taxon>
        <taxon>Rhabditida</taxon>
        <taxon>Tylenchina</taxon>
        <taxon>Panagrolaimomorpha</taxon>
        <taxon>Strongyloidoidea</taxon>
        <taxon>Alloionematidae</taxon>
        <taxon>Rhabditophanes</taxon>
    </lineage>
</organism>
<proteinExistence type="predicted"/>
<accession>A0AC35TFR6</accession>
<reference evidence="2" key="1">
    <citation type="submission" date="2016-11" db="UniProtKB">
        <authorList>
            <consortium name="WormBaseParasite"/>
        </authorList>
    </citation>
    <scope>IDENTIFICATION</scope>
    <source>
        <strain evidence="2">KR3021</strain>
    </source>
</reference>
<dbReference type="WBParaSite" id="RSKR_0000006000.1">
    <property type="protein sequence ID" value="RSKR_0000006000.1"/>
    <property type="gene ID" value="RSKR_0000006000"/>
</dbReference>
<dbReference type="Proteomes" id="UP000095286">
    <property type="component" value="Unplaced"/>
</dbReference>
<sequence>MMIPKPSKVTHFVITEETITSKTDSDSSQFSRKDSYKKMQESQQFQGSAFGPKSQTSLISNTASAPNSVKWTGNGKEDDSFLNKNKKRFYTIFDAFKNAEWTPKLICNICLIITFFLLGLIILFIVLSALFHPTATRDLLLFPPACEECLKKNPNAQSLRSPSHLYAHYYSHSQAHFELIGNLPLKSNSFTAIDFATGWIAIADHALTNDHGVHTTCFLMPLDRSALPEMEIVMDALSQTKSEEYTQFGWQEYWQYSAESIDSRTAQSKFTTEIEDCKDARWIQLKHTLQTRDGSCSDCWDFCLPDYAVQRRQKYEDESIIGIRRLNCFRYYVPEWAKYSIRTDATGGHWQYPRSQTHTARDEHGQWVGWISNSERNF</sequence>
<name>A0AC35TFR6_9BILA</name>
<evidence type="ECO:0000313" key="2">
    <source>
        <dbReference type="WBParaSite" id="RSKR_0000006000.1"/>
    </source>
</evidence>